<accession>A0A5A8D5A8</accession>
<protein>
    <submittedName>
        <fullName evidence="2">Uncharacterized protein</fullName>
    </submittedName>
</protein>
<evidence type="ECO:0000313" key="2">
    <source>
        <dbReference type="EMBL" id="KAA0160109.1"/>
    </source>
</evidence>
<sequence length="124" mass="13845">MAVRAGQEIKHPANIRRPSSLRQGIWASREVRPDADEHAEAMTWRMARGLAQRARRRRVRLSTTAPSNVYRECPRKSLSGALHSIFSSFTACDESEGSGYRGRRDGAERAHQSELLERATGLGA</sequence>
<proteinExistence type="predicted"/>
<dbReference type="AlphaFoldDB" id="A0A5A8D5A8"/>
<feature type="region of interest" description="Disordered" evidence="1">
    <location>
        <begin position="92"/>
        <end position="124"/>
    </location>
</feature>
<name>A0A5A8D5A8_CAFRO</name>
<reference evidence="2 3" key="1">
    <citation type="submission" date="2019-07" db="EMBL/GenBank/DDBJ databases">
        <title>Genomes of Cafeteria roenbergensis.</title>
        <authorList>
            <person name="Fischer M.G."/>
            <person name="Hackl T."/>
            <person name="Roman M."/>
        </authorList>
    </citation>
    <scope>NUCLEOTIDE SEQUENCE [LARGE SCALE GENOMIC DNA]</scope>
    <source>
        <strain evidence="2 3">Cflag</strain>
    </source>
</reference>
<organism evidence="2 3">
    <name type="scientific">Cafeteria roenbergensis</name>
    <name type="common">Marine flagellate</name>
    <dbReference type="NCBI Taxonomy" id="33653"/>
    <lineage>
        <taxon>Eukaryota</taxon>
        <taxon>Sar</taxon>
        <taxon>Stramenopiles</taxon>
        <taxon>Bigyra</taxon>
        <taxon>Opalozoa</taxon>
        <taxon>Bicosoecida</taxon>
        <taxon>Cafeteriaceae</taxon>
        <taxon>Cafeteria</taxon>
    </lineage>
</organism>
<comment type="caution">
    <text evidence="2">The sequence shown here is derived from an EMBL/GenBank/DDBJ whole genome shotgun (WGS) entry which is preliminary data.</text>
</comment>
<feature type="compositionally biased region" description="Basic and acidic residues" evidence="1">
    <location>
        <begin position="102"/>
        <end position="117"/>
    </location>
</feature>
<dbReference type="EMBL" id="VLTM01000048">
    <property type="protein sequence ID" value="KAA0160109.1"/>
    <property type="molecule type" value="Genomic_DNA"/>
</dbReference>
<evidence type="ECO:0000256" key="1">
    <source>
        <dbReference type="SAM" id="MobiDB-lite"/>
    </source>
</evidence>
<gene>
    <name evidence="2" type="ORF">FNF31_04575</name>
</gene>
<evidence type="ECO:0000313" key="3">
    <source>
        <dbReference type="Proteomes" id="UP000325113"/>
    </source>
</evidence>
<dbReference type="Proteomes" id="UP000325113">
    <property type="component" value="Unassembled WGS sequence"/>
</dbReference>